<dbReference type="SUPFAM" id="SSF47027">
    <property type="entry name" value="Acyl-CoA binding protein"/>
    <property type="match status" value="1"/>
</dbReference>
<protein>
    <recommendedName>
        <fullName evidence="4">ACB domain-containing protein</fullName>
    </recommendedName>
</protein>
<sequence length="207" mass="22932">MQLAHDLEQMDEPMNEGQRDGKERLRVKWEKRAAAPRATLGQSSAPTHTHDDACLETTPPKNSRNPHLRAVDQIEIPFVLSTTPPSSIMSKELSAGEKAAFAANPAFEKAAQRESKQLTKKPDNDELLALYGLYKVACGEDVTEYQKGSKAPGMFDLKGKAKLRAWEGYVAEGISAEEAQKRYIEKVEELKTKYGFDPAKEPEVVGS</sequence>
<dbReference type="InterPro" id="IPR014352">
    <property type="entry name" value="FERM/acyl-CoA-bd_prot_sf"/>
</dbReference>
<dbReference type="PANTHER" id="PTHR23310">
    <property type="entry name" value="ACYL-COA-BINDING PROTEIN, ACBP"/>
    <property type="match status" value="1"/>
</dbReference>
<dbReference type="Proteomes" id="UP001305414">
    <property type="component" value="Unassembled WGS sequence"/>
</dbReference>
<evidence type="ECO:0000256" key="3">
    <source>
        <dbReference type="SAM" id="MobiDB-lite"/>
    </source>
</evidence>
<dbReference type="GO" id="GO:0000062">
    <property type="term" value="F:fatty-acyl-CoA binding"/>
    <property type="evidence" value="ECO:0007669"/>
    <property type="project" value="InterPro"/>
</dbReference>
<dbReference type="PANTHER" id="PTHR23310:SF62">
    <property type="entry name" value="ACYL-COA BINDING PROTEIN 1, ISOFORM A"/>
    <property type="match status" value="1"/>
</dbReference>
<evidence type="ECO:0000259" key="4">
    <source>
        <dbReference type="PROSITE" id="PS51228"/>
    </source>
</evidence>
<evidence type="ECO:0000256" key="1">
    <source>
        <dbReference type="ARBA" id="ARBA00005567"/>
    </source>
</evidence>
<dbReference type="InterPro" id="IPR035984">
    <property type="entry name" value="Acyl-CoA-binding_sf"/>
</dbReference>
<feature type="compositionally biased region" description="Basic and acidic residues" evidence="3">
    <location>
        <begin position="17"/>
        <end position="33"/>
    </location>
</feature>
<comment type="caution">
    <text evidence="5">The sequence shown here is derived from an EMBL/GenBank/DDBJ whole genome shotgun (WGS) entry which is preliminary data.</text>
</comment>
<evidence type="ECO:0000313" key="5">
    <source>
        <dbReference type="EMBL" id="KAK5633024.1"/>
    </source>
</evidence>
<feature type="domain" description="ACB" evidence="4">
    <location>
        <begin position="103"/>
        <end position="196"/>
    </location>
</feature>
<dbReference type="Gene3D" id="1.20.80.10">
    <property type="match status" value="1"/>
</dbReference>
<keyword evidence="6" id="KW-1185">Reference proteome</keyword>
<comment type="similarity">
    <text evidence="1">Belongs to the ACBP family.</text>
</comment>
<feature type="region of interest" description="Disordered" evidence="3">
    <location>
        <begin position="1"/>
        <end position="70"/>
    </location>
</feature>
<dbReference type="EMBL" id="JAWHQM010000029">
    <property type="protein sequence ID" value="KAK5633024.1"/>
    <property type="molecule type" value="Genomic_DNA"/>
</dbReference>
<evidence type="ECO:0000256" key="2">
    <source>
        <dbReference type="ARBA" id="ARBA00023121"/>
    </source>
</evidence>
<accession>A0AAN7USK7</accession>
<organism evidence="5 6">
    <name type="scientific">Xylaria bambusicola</name>
    <dbReference type="NCBI Taxonomy" id="326684"/>
    <lineage>
        <taxon>Eukaryota</taxon>
        <taxon>Fungi</taxon>
        <taxon>Dikarya</taxon>
        <taxon>Ascomycota</taxon>
        <taxon>Pezizomycotina</taxon>
        <taxon>Sordariomycetes</taxon>
        <taxon>Xylariomycetidae</taxon>
        <taxon>Xylariales</taxon>
        <taxon>Xylariaceae</taxon>
        <taxon>Xylaria</taxon>
    </lineage>
</organism>
<dbReference type="Pfam" id="PF00887">
    <property type="entry name" value="ACBP"/>
    <property type="match status" value="1"/>
</dbReference>
<dbReference type="InterPro" id="IPR000582">
    <property type="entry name" value="Acyl-CoA-binding_protein"/>
</dbReference>
<dbReference type="PROSITE" id="PS51228">
    <property type="entry name" value="ACB_2"/>
    <property type="match status" value="1"/>
</dbReference>
<dbReference type="AlphaFoldDB" id="A0AAN7USK7"/>
<proteinExistence type="inferred from homology"/>
<gene>
    <name evidence="5" type="ORF">RRF57_008738</name>
</gene>
<reference evidence="5 6" key="1">
    <citation type="submission" date="2023-10" db="EMBL/GenBank/DDBJ databases">
        <title>Draft genome sequence of Xylaria bambusicola isolate GMP-LS, the root and basal stem rot pathogen of sugarcane in Indonesia.</title>
        <authorList>
            <person name="Selvaraj P."/>
            <person name="Muralishankar V."/>
            <person name="Muruganantham S."/>
            <person name="Sp S."/>
            <person name="Haryani S."/>
            <person name="Lau K.J.X."/>
            <person name="Naqvi N.I."/>
        </authorList>
    </citation>
    <scope>NUCLEOTIDE SEQUENCE [LARGE SCALE GENOMIC DNA]</scope>
    <source>
        <strain evidence="5">GMP-LS</strain>
    </source>
</reference>
<keyword evidence="2" id="KW-0446">Lipid-binding</keyword>
<dbReference type="GO" id="GO:0006631">
    <property type="term" value="P:fatty acid metabolic process"/>
    <property type="evidence" value="ECO:0007669"/>
    <property type="project" value="TreeGrafter"/>
</dbReference>
<name>A0AAN7USK7_9PEZI</name>
<evidence type="ECO:0000313" key="6">
    <source>
        <dbReference type="Proteomes" id="UP001305414"/>
    </source>
</evidence>